<evidence type="ECO:0000256" key="1">
    <source>
        <dbReference type="SAM" id="MobiDB-lite"/>
    </source>
</evidence>
<gene>
    <name evidence="3" type="ORF">DYS74_09470</name>
</gene>
<protein>
    <submittedName>
        <fullName evidence="3">Uncharacterized protein</fullName>
    </submittedName>
</protein>
<evidence type="ECO:0000313" key="3">
    <source>
        <dbReference type="EMBL" id="RLL65048.1"/>
    </source>
</evidence>
<dbReference type="RefSeq" id="WP_121533188.1">
    <property type="nucleotide sequence ID" value="NZ_RCHI01000007.1"/>
</dbReference>
<sequence>MPRSAGQPLFLARRSYRRRRMMDGARVLPLLGAVLLLLPGLWHAEAGTGPRTGAGGIYLFLVWCGLILAAFGLARGLGPALEAEEEAVGEPPPAPGTPGRDG</sequence>
<reference evidence="3 4" key="1">
    <citation type="submission" date="2018-10" db="EMBL/GenBank/DDBJ databases">
        <title>Rhodobacter sp . BO-81.</title>
        <authorList>
            <person name="Im W.T."/>
        </authorList>
    </citation>
    <scope>NUCLEOTIDE SEQUENCE [LARGE SCALE GENOMIC DNA]</scope>
    <source>
        <strain evidence="3 4">BO-81</strain>
    </source>
</reference>
<keyword evidence="2" id="KW-1133">Transmembrane helix</keyword>
<feature type="transmembrane region" description="Helical" evidence="2">
    <location>
        <begin position="56"/>
        <end position="74"/>
    </location>
</feature>
<name>A0A421BQ81_9RHOB</name>
<keyword evidence="2" id="KW-0812">Transmembrane</keyword>
<dbReference type="Proteomes" id="UP000279673">
    <property type="component" value="Unassembled WGS sequence"/>
</dbReference>
<evidence type="ECO:0000313" key="4">
    <source>
        <dbReference type="Proteomes" id="UP000279673"/>
    </source>
</evidence>
<comment type="caution">
    <text evidence="3">The sequence shown here is derived from an EMBL/GenBank/DDBJ whole genome shotgun (WGS) entry which is preliminary data.</text>
</comment>
<evidence type="ECO:0000256" key="2">
    <source>
        <dbReference type="SAM" id="Phobius"/>
    </source>
</evidence>
<dbReference type="EMBL" id="RCHI01000007">
    <property type="protein sequence ID" value="RLL65048.1"/>
    <property type="molecule type" value="Genomic_DNA"/>
</dbReference>
<proteinExistence type="predicted"/>
<organism evidence="3 4">
    <name type="scientific">Paenirhodobacter hankyongi</name>
    <dbReference type="NCBI Taxonomy" id="2294033"/>
    <lineage>
        <taxon>Bacteria</taxon>
        <taxon>Pseudomonadati</taxon>
        <taxon>Pseudomonadota</taxon>
        <taxon>Alphaproteobacteria</taxon>
        <taxon>Rhodobacterales</taxon>
        <taxon>Rhodobacter group</taxon>
        <taxon>Paenirhodobacter</taxon>
    </lineage>
</organism>
<feature type="region of interest" description="Disordered" evidence="1">
    <location>
        <begin position="82"/>
        <end position="102"/>
    </location>
</feature>
<keyword evidence="4" id="KW-1185">Reference proteome</keyword>
<accession>A0A421BQ81</accession>
<keyword evidence="2" id="KW-0472">Membrane</keyword>
<dbReference type="AlphaFoldDB" id="A0A421BQ81"/>